<organism evidence="2 3">
    <name type="scientific">Actinomadura chibensis</name>
    <dbReference type="NCBI Taxonomy" id="392828"/>
    <lineage>
        <taxon>Bacteria</taxon>
        <taxon>Bacillati</taxon>
        <taxon>Actinomycetota</taxon>
        <taxon>Actinomycetes</taxon>
        <taxon>Streptosporangiales</taxon>
        <taxon>Thermomonosporaceae</taxon>
        <taxon>Actinomadura</taxon>
    </lineage>
</organism>
<protein>
    <submittedName>
        <fullName evidence="2">Uncharacterized protein</fullName>
    </submittedName>
</protein>
<dbReference type="AlphaFoldDB" id="A0A5D0NLC7"/>
<keyword evidence="1" id="KW-1133">Transmembrane helix</keyword>
<evidence type="ECO:0000313" key="2">
    <source>
        <dbReference type="EMBL" id="TYB45300.1"/>
    </source>
</evidence>
<keyword evidence="1" id="KW-0472">Membrane</keyword>
<proteinExistence type="predicted"/>
<dbReference type="RefSeq" id="WP_067896689.1">
    <property type="nucleotide sequence ID" value="NZ_VSFG01000003.1"/>
</dbReference>
<dbReference type="EMBL" id="VSFG01000003">
    <property type="protein sequence ID" value="TYB45300.1"/>
    <property type="molecule type" value="Genomic_DNA"/>
</dbReference>
<keyword evidence="1" id="KW-0812">Transmembrane</keyword>
<feature type="transmembrane region" description="Helical" evidence="1">
    <location>
        <begin position="27"/>
        <end position="49"/>
    </location>
</feature>
<accession>A0A5D0NLC7</accession>
<comment type="caution">
    <text evidence="2">The sequence shown here is derived from an EMBL/GenBank/DDBJ whole genome shotgun (WGS) entry which is preliminary data.</text>
</comment>
<sequence>MRMRVLAVTAAAALASGYPGVNVGRHRAGVLVVGALVAALLVVGAVIAFSHGVGGGHAALAPDGTAIGHNMAATPNGDGTAIGMGRY</sequence>
<evidence type="ECO:0000256" key="1">
    <source>
        <dbReference type="SAM" id="Phobius"/>
    </source>
</evidence>
<keyword evidence="3" id="KW-1185">Reference proteome</keyword>
<reference evidence="2 3" key="1">
    <citation type="submission" date="2019-08" db="EMBL/GenBank/DDBJ databases">
        <title>Actinomadura sp. nov. CYP1-5 isolated from mountain soil.</title>
        <authorList>
            <person name="Songsumanus A."/>
            <person name="Kuncharoen N."/>
            <person name="Kudo T."/>
            <person name="Yuki M."/>
            <person name="Igarashi Y."/>
            <person name="Tanasupawat S."/>
        </authorList>
    </citation>
    <scope>NUCLEOTIDE SEQUENCE [LARGE SCALE GENOMIC DNA]</scope>
    <source>
        <strain evidence="2 3">JCM 14158</strain>
    </source>
</reference>
<name>A0A5D0NLC7_9ACTN</name>
<dbReference type="Proteomes" id="UP000323380">
    <property type="component" value="Unassembled WGS sequence"/>
</dbReference>
<evidence type="ECO:0000313" key="3">
    <source>
        <dbReference type="Proteomes" id="UP000323380"/>
    </source>
</evidence>
<gene>
    <name evidence="2" type="ORF">FXF69_17760</name>
</gene>